<protein>
    <submittedName>
        <fullName evidence="1">Uncharacterized protein</fullName>
    </submittedName>
</protein>
<gene>
    <name evidence="1" type="ORF">Xinn_02350</name>
</gene>
<keyword evidence="2" id="KW-1185">Reference proteome</keyword>
<evidence type="ECO:0000313" key="2">
    <source>
        <dbReference type="Proteomes" id="UP000224871"/>
    </source>
</evidence>
<sequence>MGNIEKYTPANEIHNGYFFLVKIQGRFINENMNKVKP</sequence>
<name>A0A2G0NFP7_9GAMM</name>
<comment type="caution">
    <text evidence="1">The sequence shown here is derived from an EMBL/GenBank/DDBJ whole genome shotgun (WGS) entry which is preliminary data.</text>
</comment>
<dbReference type="Proteomes" id="UP000224871">
    <property type="component" value="Unassembled WGS sequence"/>
</dbReference>
<dbReference type="EMBL" id="NIBU01000026">
    <property type="protein sequence ID" value="PHM33533.1"/>
    <property type="molecule type" value="Genomic_DNA"/>
</dbReference>
<accession>A0A2G0NFP7</accession>
<proteinExistence type="predicted"/>
<evidence type="ECO:0000313" key="1">
    <source>
        <dbReference type="EMBL" id="PHM33533.1"/>
    </source>
</evidence>
<reference evidence="1 2" key="1">
    <citation type="journal article" date="2017" name="Nat. Microbiol.">
        <title>Natural product diversity associated with the nematode symbionts Photorhabdus and Xenorhabdus.</title>
        <authorList>
            <person name="Tobias N.J."/>
            <person name="Wolff H."/>
            <person name="Djahanschiri B."/>
            <person name="Grundmann F."/>
            <person name="Kronenwerth M."/>
            <person name="Shi Y.M."/>
            <person name="Simonyi S."/>
            <person name="Grun P."/>
            <person name="Shapiro-Ilan D."/>
            <person name="Pidot S.J."/>
            <person name="Stinear T.P."/>
            <person name="Ebersberger I."/>
            <person name="Bode H.B."/>
        </authorList>
    </citation>
    <scope>NUCLEOTIDE SEQUENCE [LARGE SCALE GENOMIC DNA]</scope>
    <source>
        <strain evidence="1 2">DSM 16336</strain>
    </source>
</reference>
<organism evidence="1 2">
    <name type="scientific">Xenorhabdus innexi</name>
    <dbReference type="NCBI Taxonomy" id="290109"/>
    <lineage>
        <taxon>Bacteria</taxon>
        <taxon>Pseudomonadati</taxon>
        <taxon>Pseudomonadota</taxon>
        <taxon>Gammaproteobacteria</taxon>
        <taxon>Enterobacterales</taxon>
        <taxon>Morganellaceae</taxon>
        <taxon>Xenorhabdus</taxon>
    </lineage>
</organism>